<sequence>MRFRCALLACSATAAMLPTVALAQADTATPGTTVTSNTSAQPTGGIQDIVVTARRTEERLQNVPVAVTGFSALQVQALGITNFGDIAKGIPNLEAQRQFGSASSPQFYLRGVATGTLKFEADAGIGLYIDGVYLGRPAGAAFDLADIQRVEVLRGPQATLFGRNSTGGAINYITSSPRGELGVRVDGTLANYDRRKGKISIDLPALGPLSARISYLHDEFDGFVRNLTPSRSFQFTEPFGTIRSAKSFGGENTDAVTAALRLDLAALVVDYKFDYTNKVSTQLGQQLLGFNPTFAPTGSLIVNTPGAVVVGPSTRRQKALALDFTTPSHLKIQGHSVTAKYEMTDDVSVKSITGFRKLDENVGGNDIDGGALVDPFTGSGAPFTYISSVEDRHQKQFSQELQLLGRISSLDFVLGGFFFRETGRDNNPVFVGSLLPTSGVITPSTGPGTGSTINLFGVPSDYLAGSNVTVRNRSVAGYGHLAYKAQRFELAGGIRYSKDNRRENLLAAGLVPFVTPSQVYKVTNDHWDFDATSTFIFNPNVRAYARFATGYISGGVLGGIAFKSETIKSYEVGFKGDFLDRTVRLNLAAFHSDRRNVQTLSFSAASGTFIVSSPKASENGLEVEATLAPTGGLTFTGSFGYLDASLADDPVSGAPVRSLAPRYTAGVSGQYEFPKFGNESFVTARVDGFFKGKRASDPLVNASTQALTELPSRFDVNARISLVDLPIGGTKVRVSAWAQNLTYNKKLEFARDLSTAVIGVFQVPRTYGIDLGFAF</sequence>
<evidence type="ECO:0000256" key="2">
    <source>
        <dbReference type="ARBA" id="ARBA00022448"/>
    </source>
</evidence>
<feature type="domain" description="TonB-dependent receptor plug" evidence="13">
    <location>
        <begin position="60"/>
        <end position="169"/>
    </location>
</feature>
<keyword evidence="12" id="KW-0732">Signal</keyword>
<evidence type="ECO:0000256" key="3">
    <source>
        <dbReference type="ARBA" id="ARBA00022452"/>
    </source>
</evidence>
<evidence type="ECO:0000256" key="8">
    <source>
        <dbReference type="ARBA" id="ARBA00023077"/>
    </source>
</evidence>
<comment type="subcellular location">
    <subcellularLocation>
        <location evidence="1 11">Cell outer membrane</location>
        <topology evidence="1 11">Multi-pass membrane protein</topology>
    </subcellularLocation>
</comment>
<dbReference type="Pfam" id="PF07715">
    <property type="entry name" value="Plug"/>
    <property type="match status" value="1"/>
</dbReference>
<keyword evidence="3 11" id="KW-1134">Transmembrane beta strand</keyword>
<dbReference type="InterPro" id="IPR039426">
    <property type="entry name" value="TonB-dep_rcpt-like"/>
</dbReference>
<dbReference type="AlphaFoldDB" id="A0A1I6M053"/>
<evidence type="ECO:0000313" key="15">
    <source>
        <dbReference type="Proteomes" id="UP000198824"/>
    </source>
</evidence>
<comment type="similarity">
    <text evidence="11">Belongs to the TonB-dependent receptor family.</text>
</comment>
<gene>
    <name evidence="14" type="ORF">SAMN05192580_3208</name>
</gene>
<proteinExistence type="inferred from homology"/>
<dbReference type="Gene3D" id="2.40.170.20">
    <property type="entry name" value="TonB-dependent receptor, beta-barrel domain"/>
    <property type="match status" value="1"/>
</dbReference>
<keyword evidence="6" id="KW-0408">Iron</keyword>
<keyword evidence="10 11" id="KW-0998">Cell outer membrane</keyword>
<dbReference type="GO" id="GO:0006826">
    <property type="term" value="P:iron ion transport"/>
    <property type="evidence" value="ECO:0007669"/>
    <property type="project" value="UniProtKB-KW"/>
</dbReference>
<evidence type="ECO:0000256" key="7">
    <source>
        <dbReference type="ARBA" id="ARBA00023065"/>
    </source>
</evidence>
<keyword evidence="8" id="KW-0798">TonB box</keyword>
<evidence type="ECO:0000256" key="9">
    <source>
        <dbReference type="ARBA" id="ARBA00023136"/>
    </source>
</evidence>
<dbReference type="STRING" id="1166337.SAMN05192580_3208"/>
<dbReference type="PANTHER" id="PTHR32552">
    <property type="entry name" value="FERRICHROME IRON RECEPTOR-RELATED"/>
    <property type="match status" value="1"/>
</dbReference>
<keyword evidence="9 11" id="KW-0472">Membrane</keyword>
<evidence type="ECO:0000256" key="1">
    <source>
        <dbReference type="ARBA" id="ARBA00004571"/>
    </source>
</evidence>
<dbReference type="PANTHER" id="PTHR32552:SF81">
    <property type="entry name" value="TONB-DEPENDENT OUTER MEMBRANE RECEPTOR"/>
    <property type="match status" value="1"/>
</dbReference>
<dbReference type="OrthoDB" id="7518525at2"/>
<evidence type="ECO:0000256" key="10">
    <source>
        <dbReference type="ARBA" id="ARBA00023237"/>
    </source>
</evidence>
<dbReference type="SUPFAM" id="SSF56935">
    <property type="entry name" value="Porins"/>
    <property type="match status" value="1"/>
</dbReference>
<evidence type="ECO:0000256" key="6">
    <source>
        <dbReference type="ARBA" id="ARBA00023004"/>
    </source>
</evidence>
<evidence type="ECO:0000256" key="12">
    <source>
        <dbReference type="SAM" id="SignalP"/>
    </source>
</evidence>
<reference evidence="14 15" key="1">
    <citation type="submission" date="2016-10" db="EMBL/GenBank/DDBJ databases">
        <authorList>
            <person name="de Groot N.N."/>
        </authorList>
    </citation>
    <scope>NUCLEOTIDE SEQUENCE [LARGE SCALE GENOMIC DNA]</scope>
    <source>
        <strain evidence="14 15">S5-249</strain>
    </source>
</reference>
<keyword evidence="2 11" id="KW-0813">Transport</keyword>
<evidence type="ECO:0000256" key="11">
    <source>
        <dbReference type="PROSITE-ProRule" id="PRU01360"/>
    </source>
</evidence>
<dbReference type="Proteomes" id="UP000198824">
    <property type="component" value="Unassembled WGS sequence"/>
</dbReference>
<evidence type="ECO:0000256" key="4">
    <source>
        <dbReference type="ARBA" id="ARBA00022496"/>
    </source>
</evidence>
<keyword evidence="7" id="KW-0406">Ion transport</keyword>
<dbReference type="PROSITE" id="PS52016">
    <property type="entry name" value="TONB_DEPENDENT_REC_3"/>
    <property type="match status" value="1"/>
</dbReference>
<protein>
    <submittedName>
        <fullName evidence="14">Iron complex outermembrane recepter protein</fullName>
    </submittedName>
</protein>
<feature type="signal peptide" evidence="12">
    <location>
        <begin position="1"/>
        <end position="23"/>
    </location>
</feature>
<keyword evidence="4" id="KW-0410">Iron transport</keyword>
<dbReference type="InterPro" id="IPR012910">
    <property type="entry name" value="Plug_dom"/>
</dbReference>
<feature type="chain" id="PRO_5011470826" evidence="12">
    <location>
        <begin position="24"/>
        <end position="775"/>
    </location>
</feature>
<keyword evidence="15" id="KW-1185">Reference proteome</keyword>
<evidence type="ECO:0000256" key="5">
    <source>
        <dbReference type="ARBA" id="ARBA00022692"/>
    </source>
</evidence>
<accession>A0A1I6M053</accession>
<keyword evidence="5 11" id="KW-0812">Transmembrane</keyword>
<dbReference type="GO" id="GO:0009279">
    <property type="term" value="C:cell outer membrane"/>
    <property type="evidence" value="ECO:0007669"/>
    <property type="project" value="UniProtKB-SubCell"/>
</dbReference>
<dbReference type="EMBL" id="FOZG01000003">
    <property type="protein sequence ID" value="SFS09024.1"/>
    <property type="molecule type" value="Genomic_DNA"/>
</dbReference>
<evidence type="ECO:0000259" key="13">
    <source>
        <dbReference type="Pfam" id="PF07715"/>
    </source>
</evidence>
<organism evidence="14 15">
    <name type="scientific">Sphingomonas jatrophae</name>
    <dbReference type="NCBI Taxonomy" id="1166337"/>
    <lineage>
        <taxon>Bacteria</taxon>
        <taxon>Pseudomonadati</taxon>
        <taxon>Pseudomonadota</taxon>
        <taxon>Alphaproteobacteria</taxon>
        <taxon>Sphingomonadales</taxon>
        <taxon>Sphingomonadaceae</taxon>
        <taxon>Sphingomonas</taxon>
    </lineage>
</organism>
<name>A0A1I6M053_9SPHN</name>
<evidence type="ECO:0000313" key="14">
    <source>
        <dbReference type="EMBL" id="SFS09024.1"/>
    </source>
</evidence>
<dbReference type="InterPro" id="IPR036942">
    <property type="entry name" value="Beta-barrel_TonB_sf"/>
</dbReference>